<proteinExistence type="inferred from homology"/>
<feature type="domain" description="Arrestin-like N-terminal" evidence="2">
    <location>
        <begin position="36"/>
        <end position="137"/>
    </location>
</feature>
<dbReference type="InterPro" id="IPR014752">
    <property type="entry name" value="Arrestin-like_C"/>
</dbReference>
<dbReference type="Pfam" id="PF00339">
    <property type="entry name" value="Arrestin_N"/>
    <property type="match status" value="1"/>
</dbReference>
<dbReference type="GO" id="GO:0015031">
    <property type="term" value="P:protein transport"/>
    <property type="evidence" value="ECO:0007669"/>
    <property type="project" value="TreeGrafter"/>
</dbReference>
<sequence>MANLKCISGDGMELENLIMSQISLNVVLSESRVFVKESLIGNVLVELDETNIIVQELYAEFRGITKTGWVNIHTDKIFENAKEHFCYKVQFNKNPMHMVKGFYQFPFSFRVPDGCPNSYESEFGSVRYSIRVVLKLDYETAIVEENFPFYVFNKTYFDDLPISMLRKLVYKDEIDFTICSIPAGSIYLFIGLPKTAYHLGELIMKCELEAISRYEHISEKKLIEVIIDQYEIGKINKKSEDQIKNCKLVVPENATPSQIEFFKNKLTSQKYTKCKLHSNEINETKNNPLIVISYSLKFLALPDIETEIPLIFTTRGFKPDRSSFPKMNVNQSSMISSHYSTLTKDSSPVPEAVEMLYQKRKTKIEDEIIHKHNHLQRGHFYDSAYTQPIHRGESI</sequence>
<dbReference type="InterPro" id="IPR050357">
    <property type="entry name" value="Arrestin_domain-protein"/>
</dbReference>
<protein>
    <submittedName>
        <fullName evidence="4">Col_cuticle_N domain-containing protein</fullName>
    </submittedName>
</protein>
<dbReference type="WBParaSite" id="TCONS_00016832.p1">
    <property type="protein sequence ID" value="TCONS_00016832.p1"/>
    <property type="gene ID" value="XLOC_011485"/>
</dbReference>
<dbReference type="PANTHER" id="PTHR11188:SF51">
    <property type="entry name" value="ARRESTIN DOMAIN-CONTAINING PROTEIN 15"/>
    <property type="match status" value="1"/>
</dbReference>
<reference evidence="4" key="1">
    <citation type="submission" date="2024-02" db="UniProtKB">
        <authorList>
            <consortium name="WormBaseParasite"/>
        </authorList>
    </citation>
    <scope>IDENTIFICATION</scope>
</reference>
<accession>A0AAF5I4C1</accession>
<evidence type="ECO:0000313" key="4">
    <source>
        <dbReference type="WBParaSite" id="TCONS_00016832.p1"/>
    </source>
</evidence>
<evidence type="ECO:0000259" key="2">
    <source>
        <dbReference type="Pfam" id="PF00339"/>
    </source>
</evidence>
<comment type="similarity">
    <text evidence="1">Belongs to the arrestin family.</text>
</comment>
<dbReference type="InterPro" id="IPR011021">
    <property type="entry name" value="Arrestin-like_N"/>
</dbReference>
<dbReference type="InterPro" id="IPR014756">
    <property type="entry name" value="Ig_E-set"/>
</dbReference>
<dbReference type="AlphaFoldDB" id="A0AAF5I4C1"/>
<name>A0AAF5I4C1_STRER</name>
<dbReference type="GO" id="GO:0005737">
    <property type="term" value="C:cytoplasm"/>
    <property type="evidence" value="ECO:0007669"/>
    <property type="project" value="TreeGrafter"/>
</dbReference>
<organism evidence="3 4">
    <name type="scientific">Strongyloides stercoralis</name>
    <name type="common">Threadworm</name>
    <dbReference type="NCBI Taxonomy" id="6248"/>
    <lineage>
        <taxon>Eukaryota</taxon>
        <taxon>Metazoa</taxon>
        <taxon>Ecdysozoa</taxon>
        <taxon>Nematoda</taxon>
        <taxon>Chromadorea</taxon>
        <taxon>Rhabditida</taxon>
        <taxon>Tylenchina</taxon>
        <taxon>Panagrolaimomorpha</taxon>
        <taxon>Strongyloidoidea</taxon>
        <taxon>Strongyloididae</taxon>
        <taxon>Strongyloides</taxon>
    </lineage>
</organism>
<keyword evidence="3" id="KW-1185">Reference proteome</keyword>
<dbReference type="PANTHER" id="PTHR11188">
    <property type="entry name" value="ARRESTIN DOMAIN CONTAINING PROTEIN"/>
    <property type="match status" value="1"/>
</dbReference>
<evidence type="ECO:0000313" key="3">
    <source>
        <dbReference type="Proteomes" id="UP000035681"/>
    </source>
</evidence>
<dbReference type="Gene3D" id="2.60.40.640">
    <property type="match status" value="1"/>
</dbReference>
<dbReference type="SUPFAM" id="SSF81296">
    <property type="entry name" value="E set domains"/>
    <property type="match status" value="1"/>
</dbReference>
<evidence type="ECO:0000256" key="1">
    <source>
        <dbReference type="ARBA" id="ARBA00005298"/>
    </source>
</evidence>
<dbReference type="Proteomes" id="UP000035681">
    <property type="component" value="Unplaced"/>
</dbReference>